<dbReference type="Gene3D" id="1.10.287.2610">
    <property type="match status" value="1"/>
</dbReference>
<name>A0AAF5DS81_STRER</name>
<keyword evidence="2" id="KW-0812">Transmembrane</keyword>
<dbReference type="InterPro" id="IPR041105">
    <property type="entry name" value="TDP-43_N"/>
</dbReference>
<keyword evidence="4" id="KW-1185">Reference proteome</keyword>
<feature type="coiled-coil region" evidence="1">
    <location>
        <begin position="475"/>
        <end position="544"/>
    </location>
</feature>
<reference evidence="5" key="1">
    <citation type="submission" date="2024-02" db="UniProtKB">
        <authorList>
            <consortium name="WormBaseParasite"/>
        </authorList>
    </citation>
    <scope>IDENTIFICATION</scope>
</reference>
<feature type="domain" description="TAR DNA-binding protein 43 N-terminal" evidence="3">
    <location>
        <begin position="102"/>
        <end position="165"/>
    </location>
</feature>
<keyword evidence="2" id="KW-1133">Transmembrane helix</keyword>
<dbReference type="CDD" id="cd19609">
    <property type="entry name" value="NTD_TDP-43"/>
    <property type="match status" value="1"/>
</dbReference>
<evidence type="ECO:0000313" key="4">
    <source>
        <dbReference type="Proteomes" id="UP000035681"/>
    </source>
</evidence>
<feature type="transmembrane region" description="Helical" evidence="2">
    <location>
        <begin position="6"/>
        <end position="27"/>
    </location>
</feature>
<proteinExistence type="predicted"/>
<accession>A0AAF5DS81</accession>
<evidence type="ECO:0000313" key="5">
    <source>
        <dbReference type="WBParaSite" id="TCONS_00016859.p1"/>
    </source>
</evidence>
<feature type="transmembrane region" description="Helical" evidence="2">
    <location>
        <begin position="34"/>
        <end position="52"/>
    </location>
</feature>
<sequence length="550" mass="64132">MLLFGLGIGVILVLTLWLILLLLSIAFYKRGLEVILPFLIIGTFITTIIYIWPKEKCKNLALFLSHVIFFVQYGDNIICSHIDFKMSSQIDKITRRVLQIHVEPIEIELTDIDEEILLPTLRTAFPHCCGLYYYDFKTNKKNIVKFDGKKFLPPKGDWLSQKVYANLSGGRIINEISNNYENATKTFERSVYAVQKMFESLNGNLKKKDIIMDGKIKQNDKGKMINEKNTTNSLDNIEPLLKKLSKKMGKTLSKENNDEKIKENKESKKTCEKNCDKCDLTYSQMEQQFLDLAKISTGKDSIIESQRKELAEANKIGPILEKEIVELKDELKKVENKCKNYKDELDVFKELANEQEGYEKKLKNLQNQIDASEKEIKVLKKDLQKEIGEKEMFKKELERTSKKFGELEYLINNLNGERLCLKEELNETCNQLTIKCKELNALNEELTVDNLSLLEREYNAIAKLENITTKHNYECDDYKKIIQNNNDQIDELQKSIKSMEATLTQLIQANDDLSRRCMLSEYERKKDNEKYSKLKDQFEVTENKTKKFRL</sequence>
<organism evidence="4 5">
    <name type="scientific">Strongyloides stercoralis</name>
    <name type="common">Threadworm</name>
    <dbReference type="NCBI Taxonomy" id="6248"/>
    <lineage>
        <taxon>Eukaryota</taxon>
        <taxon>Metazoa</taxon>
        <taxon>Ecdysozoa</taxon>
        <taxon>Nematoda</taxon>
        <taxon>Chromadorea</taxon>
        <taxon>Rhabditida</taxon>
        <taxon>Tylenchina</taxon>
        <taxon>Panagrolaimomorpha</taxon>
        <taxon>Strongyloidoidea</taxon>
        <taxon>Strongyloididae</taxon>
        <taxon>Strongyloides</taxon>
    </lineage>
</organism>
<evidence type="ECO:0000256" key="1">
    <source>
        <dbReference type="SAM" id="Coils"/>
    </source>
</evidence>
<evidence type="ECO:0000259" key="3">
    <source>
        <dbReference type="Pfam" id="PF18694"/>
    </source>
</evidence>
<dbReference type="WBParaSite" id="TCONS_00016859.p1">
    <property type="protein sequence ID" value="TCONS_00016859.p1"/>
    <property type="gene ID" value="XLOC_011504"/>
</dbReference>
<dbReference type="Pfam" id="PF18694">
    <property type="entry name" value="TDP-43_N"/>
    <property type="match status" value="1"/>
</dbReference>
<keyword evidence="2" id="KW-0472">Membrane</keyword>
<keyword evidence="1" id="KW-0175">Coiled coil</keyword>
<feature type="coiled-coil region" evidence="1">
    <location>
        <begin position="317"/>
        <end position="449"/>
    </location>
</feature>
<evidence type="ECO:0000256" key="2">
    <source>
        <dbReference type="SAM" id="Phobius"/>
    </source>
</evidence>
<dbReference type="Proteomes" id="UP000035681">
    <property type="component" value="Unplaced"/>
</dbReference>
<protein>
    <submittedName>
        <fullName evidence="5">TDP43_N domain-containing protein</fullName>
    </submittedName>
</protein>
<dbReference type="AlphaFoldDB" id="A0AAF5DS81"/>